<dbReference type="Pfam" id="PF01899">
    <property type="entry name" value="MNHE"/>
    <property type="match status" value="1"/>
</dbReference>
<sequence>SVRQRVLLANLVTLLPGTLSADLNEFELTVHALDVNQDIRSRIHSLELQVQSLWGESRG</sequence>
<protein>
    <submittedName>
        <fullName evidence="1">Uncharacterized protein</fullName>
    </submittedName>
</protein>
<accession>X0W9F1</accession>
<dbReference type="EMBL" id="BARS01031026">
    <property type="protein sequence ID" value="GAG27559.1"/>
    <property type="molecule type" value="Genomic_DNA"/>
</dbReference>
<dbReference type="GO" id="GO:0008324">
    <property type="term" value="F:monoatomic cation transmembrane transporter activity"/>
    <property type="evidence" value="ECO:0007669"/>
    <property type="project" value="InterPro"/>
</dbReference>
<evidence type="ECO:0000313" key="1">
    <source>
        <dbReference type="EMBL" id="GAG27559.1"/>
    </source>
</evidence>
<gene>
    <name evidence="1" type="ORF">S01H1_48319</name>
</gene>
<dbReference type="GO" id="GO:0016020">
    <property type="term" value="C:membrane"/>
    <property type="evidence" value="ECO:0007669"/>
    <property type="project" value="InterPro"/>
</dbReference>
<dbReference type="AlphaFoldDB" id="X0W9F1"/>
<name>X0W9F1_9ZZZZ</name>
<proteinExistence type="predicted"/>
<comment type="caution">
    <text evidence="1">The sequence shown here is derived from an EMBL/GenBank/DDBJ whole genome shotgun (WGS) entry which is preliminary data.</text>
</comment>
<organism evidence="1">
    <name type="scientific">marine sediment metagenome</name>
    <dbReference type="NCBI Taxonomy" id="412755"/>
    <lineage>
        <taxon>unclassified sequences</taxon>
        <taxon>metagenomes</taxon>
        <taxon>ecological metagenomes</taxon>
    </lineage>
</organism>
<dbReference type="InterPro" id="IPR002758">
    <property type="entry name" value="Cation_antiport_E"/>
</dbReference>
<reference evidence="1" key="1">
    <citation type="journal article" date="2014" name="Front. Microbiol.">
        <title>High frequency of phylogenetically diverse reductive dehalogenase-homologous genes in deep subseafloor sedimentary metagenomes.</title>
        <authorList>
            <person name="Kawai M."/>
            <person name="Futagami T."/>
            <person name="Toyoda A."/>
            <person name="Takaki Y."/>
            <person name="Nishi S."/>
            <person name="Hori S."/>
            <person name="Arai W."/>
            <person name="Tsubouchi T."/>
            <person name="Morono Y."/>
            <person name="Uchiyama I."/>
            <person name="Ito T."/>
            <person name="Fujiyama A."/>
            <person name="Inagaki F."/>
            <person name="Takami H."/>
        </authorList>
    </citation>
    <scope>NUCLEOTIDE SEQUENCE</scope>
    <source>
        <strain evidence="1">Expedition CK06-06</strain>
    </source>
</reference>
<feature type="non-terminal residue" evidence="1">
    <location>
        <position position="1"/>
    </location>
</feature>